<dbReference type="RefSeq" id="WP_080807833.1">
    <property type="nucleotide sequence ID" value="NZ_CP021983.2"/>
</dbReference>
<feature type="compositionally biased region" description="Polar residues" evidence="1">
    <location>
        <begin position="1"/>
        <end position="16"/>
    </location>
</feature>
<evidence type="ECO:0000313" key="2">
    <source>
        <dbReference type="EMBL" id="ASC72016.1"/>
    </source>
</evidence>
<protein>
    <submittedName>
        <fullName evidence="2">Uncharacterized protein</fullName>
    </submittedName>
</protein>
<dbReference type="KEGG" id="hhg:XM38_029700"/>
<dbReference type="OrthoDB" id="531309at2"/>
<organism evidence="2 3">
    <name type="scientific">Halomicronema hongdechloris C2206</name>
    <dbReference type="NCBI Taxonomy" id="1641165"/>
    <lineage>
        <taxon>Bacteria</taxon>
        <taxon>Bacillati</taxon>
        <taxon>Cyanobacteriota</taxon>
        <taxon>Cyanophyceae</taxon>
        <taxon>Nodosilineales</taxon>
        <taxon>Nodosilineaceae</taxon>
        <taxon>Halomicronema</taxon>
    </lineage>
</organism>
<feature type="region of interest" description="Disordered" evidence="1">
    <location>
        <begin position="1"/>
        <end position="43"/>
    </location>
</feature>
<name>A0A1Z3HP05_9CYAN</name>
<gene>
    <name evidence="2" type="ORF">XM38_029700</name>
</gene>
<dbReference type="STRING" id="1641165.XM38_08795"/>
<keyword evidence="3" id="KW-1185">Reference proteome</keyword>
<accession>A0A1Z3HP05</accession>
<evidence type="ECO:0000256" key="1">
    <source>
        <dbReference type="SAM" id="MobiDB-lite"/>
    </source>
</evidence>
<reference evidence="2 3" key="1">
    <citation type="journal article" date="2016" name="Biochim. Biophys. Acta">
        <title>Characterization of red-shifted phycobilisomes isolated from the chlorophyll f-containing cyanobacterium Halomicronema hongdechloris.</title>
        <authorList>
            <person name="Li Y."/>
            <person name="Lin Y."/>
            <person name="Garvey C.J."/>
            <person name="Birch D."/>
            <person name="Corkery R.W."/>
            <person name="Loughlin P.C."/>
            <person name="Scheer H."/>
            <person name="Willows R.D."/>
            <person name="Chen M."/>
        </authorList>
    </citation>
    <scope>NUCLEOTIDE SEQUENCE [LARGE SCALE GENOMIC DNA]</scope>
    <source>
        <strain evidence="2 3">C2206</strain>
    </source>
</reference>
<sequence>MAQPETTPIRQPTSPEMLSPEQKQTHRRILETENPTVNPGDRVDESLSLEEKAQQVAINTPDITAEAVVIPTYFIVDNPDGSRQALHHVRDAEAISDVIRQARTTEDGERVWW</sequence>
<evidence type="ECO:0000313" key="3">
    <source>
        <dbReference type="Proteomes" id="UP000191901"/>
    </source>
</evidence>
<dbReference type="AlphaFoldDB" id="A0A1Z3HP05"/>
<proteinExistence type="predicted"/>
<dbReference type="Proteomes" id="UP000191901">
    <property type="component" value="Chromosome"/>
</dbReference>
<dbReference type="EMBL" id="CP021983">
    <property type="protein sequence ID" value="ASC72016.1"/>
    <property type="molecule type" value="Genomic_DNA"/>
</dbReference>